<sequence length="337" mass="36206">MHSVPSVSRRPSTGRWWVNESSTAAMAHTSSSRRPSTTGPRATRGGESLVWPADPTKRARARTHGGLDSGSAGGTPAASNGSGTAAAPWRTCGGGSRRSAAAAGPAGHRTASRARGAMRLTAVLQGGASRVRRRPVARDASPPTARGHQGLDRRRRARMERATDAEDSRDERSSAVARAIARRCPPAPARHARLIQFAAMDESRDPPPHAAPLVIGADFYASRLRAVLGTGGAWGLPRRERDRWILLHAIARRFRADESLGEKEATARIQDFLLAHAPARGLDAVTLRRALVDEGFVDRDDHGRDYRASRRHERRVRFDGAMPGVAEALAARPARGA</sequence>
<dbReference type="InterPro" id="IPR018656">
    <property type="entry name" value="DUF2087"/>
</dbReference>
<gene>
    <name evidence="3" type="ORF">ENR23_11300</name>
</gene>
<feature type="domain" description="DUF2087" evidence="2">
    <location>
        <begin position="236"/>
        <end position="307"/>
    </location>
</feature>
<reference evidence="3" key="1">
    <citation type="journal article" date="2020" name="mSystems">
        <title>Genome- and Community-Level Interaction Insights into Carbon Utilization and Element Cycling Functions of Hydrothermarchaeota in Hydrothermal Sediment.</title>
        <authorList>
            <person name="Zhou Z."/>
            <person name="Liu Y."/>
            <person name="Xu W."/>
            <person name="Pan J."/>
            <person name="Luo Z.H."/>
            <person name="Li M."/>
        </authorList>
    </citation>
    <scope>NUCLEOTIDE SEQUENCE [LARGE SCALE GENOMIC DNA]</scope>
    <source>
        <strain evidence="3">SpSt-381</strain>
    </source>
</reference>
<feature type="compositionally biased region" description="Basic and acidic residues" evidence="1">
    <location>
        <begin position="159"/>
        <end position="173"/>
    </location>
</feature>
<dbReference type="EMBL" id="DSQF01000022">
    <property type="protein sequence ID" value="HGZ43985.1"/>
    <property type="molecule type" value="Genomic_DNA"/>
</dbReference>
<feature type="region of interest" description="Disordered" evidence="1">
    <location>
        <begin position="1"/>
        <end position="113"/>
    </location>
</feature>
<comment type="caution">
    <text evidence="3">The sequence shown here is derived from an EMBL/GenBank/DDBJ whole genome shotgun (WGS) entry which is preliminary data.</text>
</comment>
<evidence type="ECO:0000259" key="2">
    <source>
        <dbReference type="Pfam" id="PF09860"/>
    </source>
</evidence>
<name>A0A832MKM7_UNCEI</name>
<feature type="compositionally biased region" description="Low complexity" evidence="1">
    <location>
        <begin position="21"/>
        <end position="46"/>
    </location>
</feature>
<evidence type="ECO:0000256" key="1">
    <source>
        <dbReference type="SAM" id="MobiDB-lite"/>
    </source>
</evidence>
<dbReference type="AlphaFoldDB" id="A0A832MKM7"/>
<organism evidence="3">
    <name type="scientific">Eiseniibacteriota bacterium</name>
    <dbReference type="NCBI Taxonomy" id="2212470"/>
    <lineage>
        <taxon>Bacteria</taxon>
        <taxon>Candidatus Eiseniibacteriota</taxon>
    </lineage>
</organism>
<feature type="region of interest" description="Disordered" evidence="1">
    <location>
        <begin position="126"/>
        <end position="174"/>
    </location>
</feature>
<evidence type="ECO:0000313" key="3">
    <source>
        <dbReference type="EMBL" id="HGZ43985.1"/>
    </source>
</evidence>
<dbReference type="Pfam" id="PF09860">
    <property type="entry name" value="DUF2087"/>
    <property type="match status" value="1"/>
</dbReference>
<feature type="compositionally biased region" description="Polar residues" evidence="1">
    <location>
        <begin position="1"/>
        <end position="11"/>
    </location>
</feature>
<proteinExistence type="predicted"/>
<protein>
    <submittedName>
        <fullName evidence="3">DUF2087 domain-containing protein</fullName>
    </submittedName>
</protein>
<feature type="compositionally biased region" description="Low complexity" evidence="1">
    <location>
        <begin position="97"/>
        <end position="109"/>
    </location>
</feature>
<accession>A0A832MKM7</accession>